<dbReference type="FunFam" id="3.60.40.10:FF:000031">
    <property type="entry name" value="PAS sensor protein"/>
    <property type="match status" value="1"/>
</dbReference>
<evidence type="ECO:0000313" key="4">
    <source>
        <dbReference type="Proteomes" id="UP000048965"/>
    </source>
</evidence>
<dbReference type="Pfam" id="PF00989">
    <property type="entry name" value="PAS"/>
    <property type="match status" value="1"/>
</dbReference>
<dbReference type="Gene3D" id="3.30.450.40">
    <property type="match status" value="1"/>
</dbReference>
<name>A0A0P4R5U8_9ACTN</name>
<dbReference type="AlphaFoldDB" id="A0A0P4R5U8"/>
<evidence type="ECO:0000313" key="3">
    <source>
        <dbReference type="EMBL" id="GAO07884.1"/>
    </source>
</evidence>
<keyword evidence="1" id="KW-0378">Hydrolase</keyword>
<dbReference type="GO" id="GO:0006355">
    <property type="term" value="P:regulation of DNA-templated transcription"/>
    <property type="evidence" value="ECO:0007669"/>
    <property type="project" value="InterPro"/>
</dbReference>
<dbReference type="Pfam" id="PF13581">
    <property type="entry name" value="HATPase_c_2"/>
    <property type="match status" value="1"/>
</dbReference>
<dbReference type="InterPro" id="IPR013656">
    <property type="entry name" value="PAS_4"/>
</dbReference>
<dbReference type="PROSITE" id="PS50112">
    <property type="entry name" value="PAS"/>
    <property type="match status" value="1"/>
</dbReference>
<dbReference type="SUPFAM" id="SSF55781">
    <property type="entry name" value="GAF domain-like"/>
    <property type="match status" value="1"/>
</dbReference>
<dbReference type="PANTHER" id="PTHR43156:SF2">
    <property type="entry name" value="STAGE II SPORULATION PROTEIN E"/>
    <property type="match status" value="1"/>
</dbReference>
<dbReference type="CDD" id="cd00130">
    <property type="entry name" value="PAS"/>
    <property type="match status" value="2"/>
</dbReference>
<dbReference type="GO" id="GO:0016791">
    <property type="term" value="F:phosphatase activity"/>
    <property type="evidence" value="ECO:0007669"/>
    <property type="project" value="TreeGrafter"/>
</dbReference>
<dbReference type="InterPro" id="IPR003018">
    <property type="entry name" value="GAF"/>
</dbReference>
<dbReference type="SUPFAM" id="SSF55874">
    <property type="entry name" value="ATPase domain of HSP90 chaperone/DNA topoisomerase II/histidine kinase"/>
    <property type="match status" value="1"/>
</dbReference>
<dbReference type="CDD" id="cd16936">
    <property type="entry name" value="HATPase_RsbW-like"/>
    <property type="match status" value="1"/>
</dbReference>
<dbReference type="Gene3D" id="3.30.565.10">
    <property type="entry name" value="Histidine kinase-like ATPase, C-terminal domain"/>
    <property type="match status" value="1"/>
</dbReference>
<dbReference type="EMBL" id="BBNO01000003">
    <property type="protein sequence ID" value="GAO07884.1"/>
    <property type="molecule type" value="Genomic_DNA"/>
</dbReference>
<dbReference type="InterPro" id="IPR001932">
    <property type="entry name" value="PPM-type_phosphatase-like_dom"/>
</dbReference>
<reference evidence="4" key="1">
    <citation type="submission" date="2014-09" db="EMBL/GenBank/DDBJ databases">
        <title>Whole genome shotgun sequence of Streptomyces sp. NBRC 110027.</title>
        <authorList>
            <person name="Komaki H."/>
            <person name="Ichikawa N."/>
            <person name="Katano-Makiyama Y."/>
            <person name="Hosoyama A."/>
            <person name="Hashimoto M."/>
            <person name="Uohara A."/>
            <person name="Kitahashi Y."/>
            <person name="Ohji S."/>
            <person name="Kimura A."/>
            <person name="Yamazoe A."/>
            <person name="Igarashi Y."/>
            <person name="Fujita N."/>
        </authorList>
    </citation>
    <scope>NUCLEOTIDE SEQUENCE [LARGE SCALE GENOMIC DNA]</scope>
    <source>
        <strain evidence="4">NBRC 110027</strain>
    </source>
</reference>
<dbReference type="InterPro" id="IPR035965">
    <property type="entry name" value="PAS-like_dom_sf"/>
</dbReference>
<dbReference type="Pfam" id="PF08448">
    <property type="entry name" value="PAS_4"/>
    <property type="match status" value="1"/>
</dbReference>
<dbReference type="InterPro" id="IPR052016">
    <property type="entry name" value="Bact_Sigma-Reg"/>
</dbReference>
<reference evidence="3 4" key="2">
    <citation type="journal article" date="2015" name="Stand. Genomic Sci.">
        <title>Draft genome sequence of marine-derived Streptomyces sp. TP-A0598, a producer of anti-MRSA antibiotic lydicamycins.</title>
        <authorList>
            <person name="Komaki H."/>
            <person name="Ichikawa N."/>
            <person name="Hosoyama A."/>
            <person name="Fujita N."/>
            <person name="Igarashi Y."/>
        </authorList>
    </citation>
    <scope>NUCLEOTIDE SEQUENCE [LARGE SCALE GENOMIC DNA]</scope>
    <source>
        <strain evidence="3 4">NBRC 110027</strain>
    </source>
</reference>
<dbReference type="OrthoDB" id="118142at2"/>
<dbReference type="InterPro" id="IPR003594">
    <property type="entry name" value="HATPase_dom"/>
</dbReference>
<dbReference type="Pfam" id="PF07228">
    <property type="entry name" value="SpoIIE"/>
    <property type="match status" value="1"/>
</dbReference>
<dbReference type="Gene3D" id="3.30.450.20">
    <property type="entry name" value="PAS domain"/>
    <property type="match status" value="2"/>
</dbReference>
<evidence type="ECO:0000256" key="1">
    <source>
        <dbReference type="ARBA" id="ARBA00022801"/>
    </source>
</evidence>
<accession>A0A0P4R5U8</accession>
<dbReference type="SUPFAM" id="SSF55785">
    <property type="entry name" value="PYP-like sensor domain (PAS domain)"/>
    <property type="match status" value="2"/>
</dbReference>
<dbReference type="RefSeq" id="WP_042152755.1">
    <property type="nucleotide sequence ID" value="NZ_BBNO01000003.1"/>
</dbReference>
<dbReference type="InterPro" id="IPR036457">
    <property type="entry name" value="PPM-type-like_dom_sf"/>
</dbReference>
<gene>
    <name evidence="3" type="ORF">TPA0598_03_03450</name>
</gene>
<feature type="domain" description="PAS" evidence="2">
    <location>
        <begin position="26"/>
        <end position="51"/>
    </location>
</feature>
<organism evidence="3 4">
    <name type="scientific">Streptomyces lydicamycinicus</name>
    <dbReference type="NCBI Taxonomy" id="1546107"/>
    <lineage>
        <taxon>Bacteria</taxon>
        <taxon>Bacillati</taxon>
        <taxon>Actinomycetota</taxon>
        <taxon>Actinomycetes</taxon>
        <taxon>Kitasatosporales</taxon>
        <taxon>Streptomycetaceae</taxon>
        <taxon>Streptomyces</taxon>
    </lineage>
</organism>
<dbReference type="InterPro" id="IPR029016">
    <property type="entry name" value="GAF-like_dom_sf"/>
</dbReference>
<proteinExistence type="predicted"/>
<dbReference type="SMART" id="SM00091">
    <property type="entry name" value="PAS"/>
    <property type="match status" value="2"/>
</dbReference>
<keyword evidence="4" id="KW-1185">Reference proteome</keyword>
<dbReference type="SMART" id="SM00331">
    <property type="entry name" value="PP2C_SIG"/>
    <property type="match status" value="1"/>
</dbReference>
<dbReference type="InterPro" id="IPR000014">
    <property type="entry name" value="PAS"/>
</dbReference>
<dbReference type="PANTHER" id="PTHR43156">
    <property type="entry name" value="STAGE II SPORULATION PROTEIN E-RELATED"/>
    <property type="match status" value="1"/>
</dbReference>
<dbReference type="InterPro" id="IPR036890">
    <property type="entry name" value="HATPase_C_sf"/>
</dbReference>
<dbReference type="FunFam" id="3.30.450.40:FF:000035">
    <property type="entry name" value="PAS sensor protein"/>
    <property type="match status" value="1"/>
</dbReference>
<dbReference type="InterPro" id="IPR013767">
    <property type="entry name" value="PAS_fold"/>
</dbReference>
<dbReference type="NCBIfam" id="TIGR00229">
    <property type="entry name" value="sensory_box"/>
    <property type="match status" value="1"/>
</dbReference>
<evidence type="ECO:0000259" key="2">
    <source>
        <dbReference type="PROSITE" id="PS50112"/>
    </source>
</evidence>
<dbReference type="Gene3D" id="3.60.40.10">
    <property type="entry name" value="PPM-type phosphatase domain"/>
    <property type="match status" value="1"/>
</dbReference>
<protein>
    <recommendedName>
        <fullName evidence="2">PAS domain-containing protein</fullName>
    </recommendedName>
</protein>
<dbReference type="FunFam" id="3.30.565.10:FF:000028">
    <property type="entry name" value="PAS sensor protein"/>
    <property type="match status" value="1"/>
</dbReference>
<sequence length="825" mass="88490">MMSAENALTGGSDRACDIAKAATAELDGHGRVVAWTRAAERLLGYPAAEILHHPATELLAIPGDEVRVAAVARWCRAGDGWGGSVAARHRDGREVQLAVQVTPVLDGAGPERWSVLAMEEWRVPGGGVNQLMLEPFLAHAPVGMAVLDTDLRYVWVNDVLERLIPLDQRLGKRVHEVLPRLEAAAFAERMQRVLRTGSPVMDYEFRSPTYADPHQERAYSASFFGLADPRGRRIGLWYMVIDVTERWRAQERLALLNDASVRIGSTLDVTRTAQELADVAVPALADFVAVDLLDSVLRGEEPVPGPVDSTPTLRRCGQQSVHEGCPEAGPAVGEAVQRSPSSPIARCLLKGASLVEPVLDLTTSAWVTEDPVRAAVIREFGFRSVMVAPVQARGITLGAATFFRSRRLGPFAPDDVQLAEELVARAAVCVDNARRFTRERAAARVMQQNLLPHELTGGSALEVASWYFPADAPSGVGGDWFDVIPLSGARVALVVGDVVGHGINAAATMGRLRTAVRTLANLDLPPDELLARLDDLVIGLVKTHRADPAADAGNPSVASTFMGATCLYAVYDPVSRRCSMARAGHLPPLIVGPDGAVDCPDLPAGPPLGLGSLPFEAVELEPAEGSLIALYTNGLIETRDRDIEVGLSRLSDALAVPGETLKELGGNVIKSLLTGPPSDDAALLLARTHALDAQQVASWELTCDPAVVGTARGLADRQLTEWGMDALLFTTELIVSELVTNAIRHATAPITLRLIRQDVLICEVSDASSTSPRLRHARTTDEGGRGLFIVAQLTRRWGTRYTPTGKIIWTEQSLSSDAGGAYEED</sequence>
<comment type="caution">
    <text evidence="3">The sequence shown here is derived from an EMBL/GenBank/DDBJ whole genome shotgun (WGS) entry which is preliminary data.</text>
</comment>
<dbReference type="Pfam" id="PF01590">
    <property type="entry name" value="GAF"/>
    <property type="match status" value="1"/>
</dbReference>
<dbReference type="Proteomes" id="UP000048965">
    <property type="component" value="Unassembled WGS sequence"/>
</dbReference>